<protein>
    <submittedName>
        <fullName evidence="1">Uncharacterized protein</fullName>
    </submittedName>
</protein>
<organism evidence="1 2">
    <name type="scientific">Salmonella enterica subsp. enterica serovar Uganda str. R8-3404</name>
    <dbReference type="NCBI Taxonomy" id="913083"/>
    <lineage>
        <taxon>Bacteria</taxon>
        <taxon>Pseudomonadati</taxon>
        <taxon>Pseudomonadota</taxon>
        <taxon>Gammaproteobacteria</taxon>
        <taxon>Enterobacterales</taxon>
        <taxon>Enterobacteriaceae</taxon>
        <taxon>Salmonella</taxon>
    </lineage>
</organism>
<comment type="caution">
    <text evidence="1">The sequence shown here is derived from an EMBL/GenBank/DDBJ whole genome shotgun (WGS) entry which is preliminary data.</text>
</comment>
<gene>
    <name evidence="1" type="ORF">LTSEUGA_6059</name>
</gene>
<evidence type="ECO:0000313" key="1">
    <source>
        <dbReference type="EMBL" id="EHC84441.1"/>
    </source>
</evidence>
<dbReference type="Proteomes" id="UP000003915">
    <property type="component" value="Unassembled WGS sequence"/>
</dbReference>
<reference evidence="1 2" key="1">
    <citation type="journal article" date="2011" name="BMC Genomics">
        <title>Genome sequencing reveals diversification of virulence factor content and possible host adaptation in distinct subpopulations of Salmonella enterica.</title>
        <authorList>
            <person name="den Bakker H.C."/>
            <person name="Moreno Switt A.I."/>
            <person name="Govoni G."/>
            <person name="Cummings C.A."/>
            <person name="Ranieri M.L."/>
            <person name="Degoricija L."/>
            <person name="Hoelzer K."/>
            <person name="Rodriguez-Rivera L.D."/>
            <person name="Brown S."/>
            <person name="Bolchacova E."/>
            <person name="Furtado M.R."/>
            <person name="Wiedmann M."/>
        </authorList>
    </citation>
    <scope>NUCLEOTIDE SEQUENCE [LARGE SCALE GENOMIC DNA]</scope>
    <source>
        <strain evidence="1 2">R8-3404</strain>
    </source>
</reference>
<dbReference type="EMBL" id="AFCV01001521">
    <property type="protein sequence ID" value="EHC84441.1"/>
    <property type="molecule type" value="Genomic_DNA"/>
</dbReference>
<name>A0A6C8GUC6_SALET</name>
<proteinExistence type="predicted"/>
<evidence type="ECO:0000313" key="2">
    <source>
        <dbReference type="Proteomes" id="UP000003915"/>
    </source>
</evidence>
<accession>A0A6C8GUC6</accession>
<sequence>MNSRPTDDRRPDEMFTLLPDGASLIRPVRQFIDKDDV</sequence>
<dbReference type="AlphaFoldDB" id="A0A6C8GUC6"/>